<accession>A0A0E9TFS4</accession>
<protein>
    <submittedName>
        <fullName evidence="1">Uncharacterized protein</fullName>
    </submittedName>
</protein>
<evidence type="ECO:0000313" key="1">
    <source>
        <dbReference type="EMBL" id="JAH52451.1"/>
    </source>
</evidence>
<reference evidence="1" key="2">
    <citation type="journal article" date="2015" name="Fish Shellfish Immunol.">
        <title>Early steps in the European eel (Anguilla anguilla)-Vibrio vulnificus interaction in the gills: Role of the RtxA13 toxin.</title>
        <authorList>
            <person name="Callol A."/>
            <person name="Pajuelo D."/>
            <person name="Ebbesson L."/>
            <person name="Teles M."/>
            <person name="MacKenzie S."/>
            <person name="Amaro C."/>
        </authorList>
    </citation>
    <scope>NUCLEOTIDE SEQUENCE</scope>
</reference>
<proteinExistence type="predicted"/>
<reference evidence="1" key="1">
    <citation type="submission" date="2014-11" db="EMBL/GenBank/DDBJ databases">
        <authorList>
            <person name="Amaro Gonzalez C."/>
        </authorList>
    </citation>
    <scope>NUCLEOTIDE SEQUENCE</scope>
</reference>
<dbReference type="EMBL" id="GBXM01056126">
    <property type="protein sequence ID" value="JAH52451.1"/>
    <property type="molecule type" value="Transcribed_RNA"/>
</dbReference>
<organism evidence="1">
    <name type="scientific">Anguilla anguilla</name>
    <name type="common">European freshwater eel</name>
    <name type="synonym">Muraena anguilla</name>
    <dbReference type="NCBI Taxonomy" id="7936"/>
    <lineage>
        <taxon>Eukaryota</taxon>
        <taxon>Metazoa</taxon>
        <taxon>Chordata</taxon>
        <taxon>Craniata</taxon>
        <taxon>Vertebrata</taxon>
        <taxon>Euteleostomi</taxon>
        <taxon>Actinopterygii</taxon>
        <taxon>Neopterygii</taxon>
        <taxon>Teleostei</taxon>
        <taxon>Anguilliformes</taxon>
        <taxon>Anguillidae</taxon>
        <taxon>Anguilla</taxon>
    </lineage>
</organism>
<sequence length="23" mass="2496">MSAITLANNTQLLYECCSSMNTS</sequence>
<name>A0A0E9TFS4_ANGAN</name>
<dbReference type="AlphaFoldDB" id="A0A0E9TFS4"/>